<accession>A0AAN8T4U7</accession>
<dbReference type="Proteomes" id="UP001371456">
    <property type="component" value="Unassembled WGS sequence"/>
</dbReference>
<comment type="caution">
    <text evidence="1">The sequence shown here is derived from an EMBL/GenBank/DDBJ whole genome shotgun (WGS) entry which is preliminary data.</text>
</comment>
<proteinExistence type="predicted"/>
<sequence length="75" mass="8496">MPTRLLTIRGKVVDYGPKYIHSIYGFLDPDIEAFTTMNCESGSWLALKLCPSINVPWAITKDKIQFSDLMSEART</sequence>
<protein>
    <submittedName>
        <fullName evidence="1">Uncharacterized protein</fullName>
    </submittedName>
</protein>
<evidence type="ECO:0000313" key="1">
    <source>
        <dbReference type="EMBL" id="KAK6777668.1"/>
    </source>
</evidence>
<evidence type="ECO:0000313" key="2">
    <source>
        <dbReference type="Proteomes" id="UP001371456"/>
    </source>
</evidence>
<organism evidence="1 2">
    <name type="scientific">Solanum bulbocastanum</name>
    <name type="common">Wild potato</name>
    <dbReference type="NCBI Taxonomy" id="147425"/>
    <lineage>
        <taxon>Eukaryota</taxon>
        <taxon>Viridiplantae</taxon>
        <taxon>Streptophyta</taxon>
        <taxon>Embryophyta</taxon>
        <taxon>Tracheophyta</taxon>
        <taxon>Spermatophyta</taxon>
        <taxon>Magnoliopsida</taxon>
        <taxon>eudicotyledons</taxon>
        <taxon>Gunneridae</taxon>
        <taxon>Pentapetalae</taxon>
        <taxon>asterids</taxon>
        <taxon>lamiids</taxon>
        <taxon>Solanales</taxon>
        <taxon>Solanaceae</taxon>
        <taxon>Solanoideae</taxon>
        <taxon>Solaneae</taxon>
        <taxon>Solanum</taxon>
    </lineage>
</organism>
<gene>
    <name evidence="1" type="ORF">RDI58_024386</name>
</gene>
<keyword evidence="2" id="KW-1185">Reference proteome</keyword>
<name>A0AAN8T4U7_SOLBU</name>
<reference evidence="1 2" key="1">
    <citation type="submission" date="2024-02" db="EMBL/GenBank/DDBJ databases">
        <title>de novo genome assembly of Solanum bulbocastanum strain 11H21.</title>
        <authorList>
            <person name="Hosaka A.J."/>
        </authorList>
    </citation>
    <scope>NUCLEOTIDE SEQUENCE [LARGE SCALE GENOMIC DNA]</scope>
    <source>
        <tissue evidence="1">Young leaves</tissue>
    </source>
</reference>
<dbReference type="EMBL" id="JBANQN010000010">
    <property type="protein sequence ID" value="KAK6777668.1"/>
    <property type="molecule type" value="Genomic_DNA"/>
</dbReference>
<dbReference type="AlphaFoldDB" id="A0AAN8T4U7"/>